<evidence type="ECO:0000313" key="1">
    <source>
        <dbReference type="EMBL" id="CAD7659143.1"/>
    </source>
</evidence>
<evidence type="ECO:0008006" key="3">
    <source>
        <dbReference type="Google" id="ProtNLM"/>
    </source>
</evidence>
<dbReference type="EMBL" id="CAJPVJ010016641">
    <property type="protein sequence ID" value="CAG2176305.1"/>
    <property type="molecule type" value="Genomic_DNA"/>
</dbReference>
<dbReference type="Gene3D" id="3.40.50.1820">
    <property type="entry name" value="alpha/beta hydrolase"/>
    <property type="match status" value="1"/>
</dbReference>
<organism evidence="1">
    <name type="scientific">Oppiella nova</name>
    <dbReference type="NCBI Taxonomy" id="334625"/>
    <lineage>
        <taxon>Eukaryota</taxon>
        <taxon>Metazoa</taxon>
        <taxon>Ecdysozoa</taxon>
        <taxon>Arthropoda</taxon>
        <taxon>Chelicerata</taxon>
        <taxon>Arachnida</taxon>
        <taxon>Acari</taxon>
        <taxon>Acariformes</taxon>
        <taxon>Sarcoptiformes</taxon>
        <taxon>Oribatida</taxon>
        <taxon>Brachypylina</taxon>
        <taxon>Oppioidea</taxon>
        <taxon>Oppiidae</taxon>
        <taxon>Oppiella</taxon>
    </lineage>
</organism>
<reference evidence="1" key="1">
    <citation type="submission" date="2020-11" db="EMBL/GenBank/DDBJ databases">
        <authorList>
            <person name="Tran Van P."/>
        </authorList>
    </citation>
    <scope>NUCLEOTIDE SEQUENCE</scope>
</reference>
<dbReference type="EMBL" id="OC931466">
    <property type="protein sequence ID" value="CAD7659143.1"/>
    <property type="molecule type" value="Genomic_DNA"/>
</dbReference>
<proteinExistence type="predicted"/>
<dbReference type="AlphaFoldDB" id="A0A7R9QUR8"/>
<dbReference type="Proteomes" id="UP000728032">
    <property type="component" value="Unassembled WGS sequence"/>
</dbReference>
<accession>A0A7R9QUR8</accession>
<gene>
    <name evidence="1" type="ORF">ONB1V03_LOCUS15739</name>
</gene>
<sequence length="104" mass="11813">MVFGQPFTNSAFNDEDRYLSAYFMYLWSSFAKFGSVGISTVNNQAWLPYQLNNGGVSINWMELNPDPKKLGHITVDGYQGNNGFTPAVVQNCKNFWQPILKSMF</sequence>
<keyword evidence="2" id="KW-1185">Reference proteome</keyword>
<dbReference type="InterPro" id="IPR029058">
    <property type="entry name" value="AB_hydrolase_fold"/>
</dbReference>
<name>A0A7R9QUR8_9ACAR</name>
<evidence type="ECO:0000313" key="2">
    <source>
        <dbReference type="Proteomes" id="UP000728032"/>
    </source>
</evidence>
<protein>
    <recommendedName>
        <fullName evidence="3">Carboxylesterase type B domain-containing protein</fullName>
    </recommendedName>
</protein>